<dbReference type="EMBL" id="CP144754">
    <property type="protein sequence ID" value="WVZ95929.1"/>
    <property type="molecule type" value="Genomic_DNA"/>
</dbReference>
<protein>
    <submittedName>
        <fullName evidence="3">Uncharacterized protein</fullName>
    </submittedName>
</protein>
<organism evidence="3 4">
    <name type="scientific">Paspalum notatum var. saurae</name>
    <dbReference type="NCBI Taxonomy" id="547442"/>
    <lineage>
        <taxon>Eukaryota</taxon>
        <taxon>Viridiplantae</taxon>
        <taxon>Streptophyta</taxon>
        <taxon>Embryophyta</taxon>
        <taxon>Tracheophyta</taxon>
        <taxon>Spermatophyta</taxon>
        <taxon>Magnoliopsida</taxon>
        <taxon>Liliopsida</taxon>
        <taxon>Poales</taxon>
        <taxon>Poaceae</taxon>
        <taxon>PACMAD clade</taxon>
        <taxon>Panicoideae</taxon>
        <taxon>Andropogonodae</taxon>
        <taxon>Paspaleae</taxon>
        <taxon>Paspalinae</taxon>
        <taxon>Paspalum</taxon>
    </lineage>
</organism>
<keyword evidence="4" id="KW-1185">Reference proteome</keyword>
<feature type="compositionally biased region" description="Pro residues" evidence="1">
    <location>
        <begin position="56"/>
        <end position="68"/>
    </location>
</feature>
<feature type="region of interest" description="Disordered" evidence="1">
    <location>
        <begin position="56"/>
        <end position="86"/>
    </location>
</feature>
<feature type="compositionally biased region" description="Gly residues" evidence="1">
    <location>
        <begin position="75"/>
        <end position="86"/>
    </location>
</feature>
<reference evidence="3 4" key="1">
    <citation type="submission" date="2024-02" db="EMBL/GenBank/DDBJ databases">
        <title>High-quality chromosome-scale genome assembly of Pensacola bahiagrass (Paspalum notatum Flugge var. saurae).</title>
        <authorList>
            <person name="Vega J.M."/>
            <person name="Podio M."/>
            <person name="Orjuela J."/>
            <person name="Siena L.A."/>
            <person name="Pessino S.C."/>
            <person name="Combes M.C."/>
            <person name="Mariac C."/>
            <person name="Albertini E."/>
            <person name="Pupilli F."/>
            <person name="Ortiz J.P.A."/>
            <person name="Leblanc O."/>
        </authorList>
    </citation>
    <scope>NUCLEOTIDE SEQUENCE [LARGE SCALE GENOMIC DNA]</scope>
    <source>
        <strain evidence="3">R1</strain>
        <tissue evidence="3">Leaf</tissue>
    </source>
</reference>
<feature type="chain" id="PRO_5042811583" evidence="2">
    <location>
        <begin position="34"/>
        <end position="86"/>
    </location>
</feature>
<evidence type="ECO:0000313" key="4">
    <source>
        <dbReference type="Proteomes" id="UP001341281"/>
    </source>
</evidence>
<keyword evidence="2" id="KW-0732">Signal</keyword>
<dbReference type="AlphaFoldDB" id="A0AAQ3UQV7"/>
<accession>A0AAQ3UQV7</accession>
<dbReference type="Proteomes" id="UP001341281">
    <property type="component" value="Chromosome 10"/>
</dbReference>
<evidence type="ECO:0000256" key="1">
    <source>
        <dbReference type="SAM" id="MobiDB-lite"/>
    </source>
</evidence>
<feature type="signal peptide" evidence="2">
    <location>
        <begin position="1"/>
        <end position="33"/>
    </location>
</feature>
<name>A0AAQ3UQV7_PASNO</name>
<proteinExistence type="predicted"/>
<evidence type="ECO:0000313" key="3">
    <source>
        <dbReference type="EMBL" id="WVZ95929.1"/>
    </source>
</evidence>
<gene>
    <name evidence="3" type="ORF">U9M48_041631</name>
</gene>
<evidence type="ECO:0000256" key="2">
    <source>
        <dbReference type="SAM" id="SignalP"/>
    </source>
</evidence>
<sequence length="86" mass="8870">MAAAAGFRNIAIAMAGMAAVLLLFLMLSSTVSGARLSKWEPPIVYPTPPKPWNPPIVYPTPPRRPPAHSPSSALGHGGVALGSIDG</sequence>